<accession>A0A6B3N4N9</accession>
<gene>
    <name evidence="2" type="ORF">F6J89_02355</name>
</gene>
<sequence length="140" mass="16214">MRTFLTFLGTAIAFTGIGWSAPAQAIPCRAYTVDAPDEPYQYREINNCPILNGTFTNSNWKVEIGQWEPAAYYYKGRNLSNGSSIELIDFDVTGTTDRPQYRFYNGNVTYIVSFRDSDPNTIRLEVYQRERRILNQLLYR</sequence>
<dbReference type="AlphaFoldDB" id="A0A6B3N4N9"/>
<name>A0A6B3N4N9_9CYAN</name>
<proteinExistence type="predicted"/>
<keyword evidence="1" id="KW-0732">Signal</keyword>
<reference evidence="2" key="1">
    <citation type="submission" date="2019-11" db="EMBL/GenBank/DDBJ databases">
        <title>Genomic insights into an expanded diversity of filamentous marine cyanobacteria reveals the extraordinary biosynthetic potential of Moorea and Okeania.</title>
        <authorList>
            <person name="Ferreira Leao T."/>
            <person name="Wang M."/>
            <person name="Moss N."/>
            <person name="Da Silva R."/>
            <person name="Sanders J."/>
            <person name="Nurk S."/>
            <person name="Gurevich A."/>
            <person name="Humphrey G."/>
            <person name="Reher R."/>
            <person name="Zhu Q."/>
            <person name="Belda-Ferre P."/>
            <person name="Glukhov E."/>
            <person name="Rex R."/>
            <person name="Dorrestein P.C."/>
            <person name="Knight R."/>
            <person name="Pevzner P."/>
            <person name="Gerwick W.H."/>
            <person name="Gerwick L."/>
        </authorList>
    </citation>
    <scope>NUCLEOTIDE SEQUENCE</scope>
    <source>
        <strain evidence="2">SIO1C4</strain>
    </source>
</reference>
<feature type="signal peptide" evidence="1">
    <location>
        <begin position="1"/>
        <end position="25"/>
    </location>
</feature>
<dbReference type="EMBL" id="JAAHFQ010000031">
    <property type="protein sequence ID" value="NER26483.1"/>
    <property type="molecule type" value="Genomic_DNA"/>
</dbReference>
<comment type="caution">
    <text evidence="2">The sequence shown here is derived from an EMBL/GenBank/DDBJ whole genome shotgun (WGS) entry which is preliminary data.</text>
</comment>
<feature type="chain" id="PRO_5025559629" description="Secreted protein" evidence="1">
    <location>
        <begin position="26"/>
        <end position="140"/>
    </location>
</feature>
<evidence type="ECO:0008006" key="3">
    <source>
        <dbReference type="Google" id="ProtNLM"/>
    </source>
</evidence>
<evidence type="ECO:0000256" key="1">
    <source>
        <dbReference type="SAM" id="SignalP"/>
    </source>
</evidence>
<organism evidence="2">
    <name type="scientific">Symploca sp. SIO1C4</name>
    <dbReference type="NCBI Taxonomy" id="2607765"/>
    <lineage>
        <taxon>Bacteria</taxon>
        <taxon>Bacillati</taxon>
        <taxon>Cyanobacteriota</taxon>
        <taxon>Cyanophyceae</taxon>
        <taxon>Coleofasciculales</taxon>
        <taxon>Coleofasciculaceae</taxon>
        <taxon>Symploca</taxon>
    </lineage>
</organism>
<evidence type="ECO:0000313" key="2">
    <source>
        <dbReference type="EMBL" id="NER26483.1"/>
    </source>
</evidence>
<protein>
    <recommendedName>
        <fullName evidence="3">Secreted protein</fullName>
    </recommendedName>
</protein>